<gene>
    <name evidence="2" type="ORF">LCGC14_3056440</name>
</gene>
<dbReference type="AlphaFoldDB" id="A0A0F8X8F7"/>
<proteinExistence type="predicted"/>
<dbReference type="Pfam" id="PF07486">
    <property type="entry name" value="Hydrolase_2"/>
    <property type="match status" value="1"/>
</dbReference>
<name>A0A0F8X8F7_9ZZZZ</name>
<comment type="caution">
    <text evidence="2">The sequence shown here is derived from an EMBL/GenBank/DDBJ whole genome shotgun (WGS) entry which is preliminary data.</text>
</comment>
<protein>
    <recommendedName>
        <fullName evidence="1">Cell wall hydrolase SleB domain-containing protein</fullName>
    </recommendedName>
</protein>
<reference evidence="2" key="1">
    <citation type="journal article" date="2015" name="Nature">
        <title>Complex archaea that bridge the gap between prokaryotes and eukaryotes.</title>
        <authorList>
            <person name="Spang A."/>
            <person name="Saw J.H."/>
            <person name="Jorgensen S.L."/>
            <person name="Zaremba-Niedzwiedzka K."/>
            <person name="Martijn J."/>
            <person name="Lind A.E."/>
            <person name="van Eijk R."/>
            <person name="Schleper C."/>
            <person name="Guy L."/>
            <person name="Ettema T.J."/>
        </authorList>
    </citation>
    <scope>NUCLEOTIDE SEQUENCE</scope>
</reference>
<evidence type="ECO:0000259" key="1">
    <source>
        <dbReference type="Pfam" id="PF07486"/>
    </source>
</evidence>
<evidence type="ECO:0000313" key="2">
    <source>
        <dbReference type="EMBL" id="KKK57245.1"/>
    </source>
</evidence>
<dbReference type="GO" id="GO:0016787">
    <property type="term" value="F:hydrolase activity"/>
    <property type="evidence" value="ECO:0007669"/>
    <property type="project" value="InterPro"/>
</dbReference>
<organism evidence="2">
    <name type="scientific">marine sediment metagenome</name>
    <dbReference type="NCBI Taxonomy" id="412755"/>
    <lineage>
        <taxon>unclassified sequences</taxon>
        <taxon>metagenomes</taxon>
        <taxon>ecological metagenomes</taxon>
    </lineage>
</organism>
<accession>A0A0F8X8F7</accession>
<sequence>MKRLILALVLCHPLHWAILAGAGWVTVAMAMVIPLAMLDGADLPKPKHHYHAWPKVHPVDAWMEMDADLLADVALGEDSEALAAVMWVVLNRRKPGEALEATIQNGQAFGSMRGGRFRPSWHRVPGRRWARFYPGHWAQAQETAWDVLLGLSDDPTGGADHFHRAGTWRPSWAPPRGFWTLVGSHHFYRATA</sequence>
<dbReference type="InterPro" id="IPR011105">
    <property type="entry name" value="Cell_wall_hydrolase_SleB"/>
</dbReference>
<dbReference type="EMBL" id="LAZR01064584">
    <property type="protein sequence ID" value="KKK57245.1"/>
    <property type="molecule type" value="Genomic_DNA"/>
</dbReference>
<feature type="domain" description="Cell wall hydrolase SleB" evidence="1">
    <location>
        <begin position="76"/>
        <end position="188"/>
    </location>
</feature>